<sequence length="609" mass="69356">MLKPIVEGNLVSFEEKVYRVIACRADGAITLKSLESEHSFDVLFTQVNLVEVDQEKHELYNDRRLIWLEQTEVNPKELAIASDRAKKINDYFQGKVSRAELIEKLGSSETTTRRLLKRYDPELGAVSLVRSIRGRKKNSRLLSDIQEKIMEKAISKRLNDKTKKLEAFASLWEYVDSLCHTMGVKTPSLNALKRRLESFGQKAVYSLLHGREPMLQKFELKPGMIHVDTILTMVQIDHTRVDVIICDEHGRPLMRPWLTVVIDLKSRVILGYYLALHPPSALSVAMAMLSACFPKQAFPIALGGGQNTRHRFWGVPGAIGMDNPAEFTSPELEATLQYYKIVPMLRPIGKKHYGGHVERIIGTLMGKVHLLPGTTYSNVLKKADYDSAKHSAMTFSAFCEWFANEVAIYHGRAHEGLNRLAPFEVWDAEMAKKGLDYVPPMPGNFQTFALDFFPSVLRTVQSKGVELSRSFYSSAILSRFVGSRLSFKYNPLNLSKIWLRQDGRYHEIPYSDLTKTPVSYSEYWAFSRPRARRPGTLVDKELHQVRLENHELVENSKATTKRLRQNVAKKATAAETMSFLSYGGEELLLQGNTKEPSSDQTRKKLKWED</sequence>
<dbReference type="InterPro" id="IPR001584">
    <property type="entry name" value="Integrase_cat-core"/>
</dbReference>
<dbReference type="SUPFAM" id="SSF53098">
    <property type="entry name" value="Ribonuclease H-like"/>
    <property type="match status" value="1"/>
</dbReference>
<feature type="region of interest" description="Disordered" evidence="1">
    <location>
        <begin position="590"/>
        <end position="609"/>
    </location>
</feature>
<dbReference type="Proteomes" id="UP000658390">
    <property type="component" value="Unassembled WGS sequence"/>
</dbReference>
<comment type="caution">
    <text evidence="3">The sequence shown here is derived from an EMBL/GenBank/DDBJ whole genome shotgun (WGS) entry which is preliminary data.</text>
</comment>
<feature type="domain" description="Integrase catalytic" evidence="2">
    <location>
        <begin position="218"/>
        <end position="430"/>
    </location>
</feature>
<dbReference type="PROSITE" id="PS50994">
    <property type="entry name" value="INTEGRASE"/>
    <property type="match status" value="1"/>
</dbReference>
<dbReference type="RefSeq" id="WP_198822685.1">
    <property type="nucleotide sequence ID" value="NZ_JAEKCZ010000019.1"/>
</dbReference>
<gene>
    <name evidence="3" type="ORF">JFT45_19190</name>
</gene>
<dbReference type="GO" id="GO:0003676">
    <property type="term" value="F:nucleic acid binding"/>
    <property type="evidence" value="ECO:0007669"/>
    <property type="project" value="InterPro"/>
</dbReference>
<dbReference type="GO" id="GO:0015074">
    <property type="term" value="P:DNA integration"/>
    <property type="evidence" value="ECO:0007669"/>
    <property type="project" value="InterPro"/>
</dbReference>
<dbReference type="Gene3D" id="3.30.420.10">
    <property type="entry name" value="Ribonuclease H-like superfamily/Ribonuclease H"/>
    <property type="match status" value="1"/>
</dbReference>
<protein>
    <submittedName>
        <fullName evidence="3">Transposase</fullName>
    </submittedName>
</protein>
<evidence type="ECO:0000313" key="4">
    <source>
        <dbReference type="Proteomes" id="UP000658390"/>
    </source>
</evidence>
<name>A0A8I1FWS6_9PSED</name>
<organism evidence="3 4">
    <name type="scientific">Pseudomonas psychrophila</name>
    <dbReference type="NCBI Taxonomy" id="122355"/>
    <lineage>
        <taxon>Bacteria</taxon>
        <taxon>Pseudomonadati</taxon>
        <taxon>Pseudomonadota</taxon>
        <taxon>Gammaproteobacteria</taxon>
        <taxon>Pseudomonadales</taxon>
        <taxon>Pseudomonadaceae</taxon>
        <taxon>Pseudomonas</taxon>
    </lineage>
</organism>
<dbReference type="InterPro" id="IPR036397">
    <property type="entry name" value="RNaseH_sf"/>
</dbReference>
<feature type="compositionally biased region" description="Basic and acidic residues" evidence="1">
    <location>
        <begin position="596"/>
        <end position="609"/>
    </location>
</feature>
<evidence type="ECO:0000313" key="3">
    <source>
        <dbReference type="EMBL" id="MBJ2258635.1"/>
    </source>
</evidence>
<dbReference type="EMBL" id="JAEKCZ010000019">
    <property type="protein sequence ID" value="MBJ2258635.1"/>
    <property type="molecule type" value="Genomic_DNA"/>
</dbReference>
<evidence type="ECO:0000256" key="1">
    <source>
        <dbReference type="SAM" id="MobiDB-lite"/>
    </source>
</evidence>
<evidence type="ECO:0000259" key="2">
    <source>
        <dbReference type="PROSITE" id="PS50994"/>
    </source>
</evidence>
<dbReference type="InterPro" id="IPR015378">
    <property type="entry name" value="Transposase-like_Mu_C"/>
</dbReference>
<dbReference type="Pfam" id="PF09299">
    <property type="entry name" value="Mu-transpos_C"/>
    <property type="match status" value="1"/>
</dbReference>
<accession>A0A8I1FWS6</accession>
<reference evidence="3" key="1">
    <citation type="submission" date="2020-12" db="EMBL/GenBank/DDBJ databases">
        <title>Antibiotic resistance and phylogeny of Pseudomonas spp. isolated over three decades from chicken meat in the Norwegian food chain.</title>
        <authorList>
            <person name="Moen B."/>
        </authorList>
    </citation>
    <scope>NUCLEOTIDE SEQUENCE</scope>
    <source>
        <strain evidence="3">MF6762</strain>
    </source>
</reference>
<dbReference type="AlphaFoldDB" id="A0A8I1FWS6"/>
<dbReference type="InterPro" id="IPR012337">
    <property type="entry name" value="RNaseH-like_sf"/>
</dbReference>
<proteinExistence type="predicted"/>